<reference evidence="2 3" key="1">
    <citation type="submission" date="2017-07" db="EMBL/GenBank/DDBJ databases">
        <authorList>
            <person name="Talla V."/>
            <person name="Backstrom N."/>
        </authorList>
    </citation>
    <scope>NUCLEOTIDE SEQUENCE [LARGE SCALE GENOMIC DNA]</scope>
</reference>
<feature type="compositionally biased region" description="Basic residues" evidence="1">
    <location>
        <begin position="114"/>
        <end position="123"/>
    </location>
</feature>
<feature type="compositionally biased region" description="Basic and acidic residues" evidence="1">
    <location>
        <begin position="130"/>
        <end position="151"/>
    </location>
</feature>
<dbReference type="AlphaFoldDB" id="A0A5E4PYE5"/>
<dbReference type="EMBL" id="FZQP02000670">
    <property type="protein sequence ID" value="VVC89970.1"/>
    <property type="molecule type" value="Genomic_DNA"/>
</dbReference>
<evidence type="ECO:0000256" key="1">
    <source>
        <dbReference type="SAM" id="MobiDB-lite"/>
    </source>
</evidence>
<evidence type="ECO:0000313" key="3">
    <source>
        <dbReference type="Proteomes" id="UP000324832"/>
    </source>
</evidence>
<organism evidence="2 3">
    <name type="scientific">Leptidea sinapis</name>
    <dbReference type="NCBI Taxonomy" id="189913"/>
    <lineage>
        <taxon>Eukaryota</taxon>
        <taxon>Metazoa</taxon>
        <taxon>Ecdysozoa</taxon>
        <taxon>Arthropoda</taxon>
        <taxon>Hexapoda</taxon>
        <taxon>Insecta</taxon>
        <taxon>Pterygota</taxon>
        <taxon>Neoptera</taxon>
        <taxon>Endopterygota</taxon>
        <taxon>Lepidoptera</taxon>
        <taxon>Glossata</taxon>
        <taxon>Ditrysia</taxon>
        <taxon>Papilionoidea</taxon>
        <taxon>Pieridae</taxon>
        <taxon>Dismorphiinae</taxon>
        <taxon>Leptidea</taxon>
    </lineage>
</organism>
<gene>
    <name evidence="2" type="ORF">LSINAPIS_LOCUS2987</name>
</gene>
<keyword evidence="3" id="KW-1185">Reference proteome</keyword>
<sequence length="165" mass="18108">MGAKQSKRSVDISGKEAESAGEVAAAGAGGEGRMEQIADVDALKPQVNGDAHLHETTDKEKELDSGTPENEKDATTEKEVKDAEENEKEAPVTNGDEPKENGESTPSPDDGKKKKEKVKKKWSLRSISFSRKDKPKQEKKQKEEEEKKTNGLDEVLSEVGFYYDA</sequence>
<feature type="compositionally biased region" description="Basic and acidic residues" evidence="1">
    <location>
        <begin position="8"/>
        <end position="18"/>
    </location>
</feature>
<name>A0A5E4PYE5_9NEOP</name>
<accession>A0A5E4PYE5</accession>
<protein>
    <submittedName>
        <fullName evidence="2">Uncharacterized protein</fullName>
    </submittedName>
</protein>
<feature type="compositionally biased region" description="Basic and acidic residues" evidence="1">
    <location>
        <begin position="51"/>
        <end position="83"/>
    </location>
</feature>
<evidence type="ECO:0000313" key="2">
    <source>
        <dbReference type="EMBL" id="VVC89970.1"/>
    </source>
</evidence>
<dbReference type="Proteomes" id="UP000324832">
    <property type="component" value="Unassembled WGS sequence"/>
</dbReference>
<feature type="region of interest" description="Disordered" evidence="1">
    <location>
        <begin position="1"/>
        <end position="165"/>
    </location>
</feature>
<proteinExistence type="predicted"/>